<evidence type="ECO:0000313" key="15">
    <source>
        <dbReference type="EMBL" id="KTC77889.1"/>
    </source>
</evidence>
<keyword evidence="7 11" id="KW-0963">Cytoplasm</keyword>
<comment type="subcellular location">
    <subcellularLocation>
        <location evidence="2 11">Cytoplasm</location>
    </subcellularLocation>
</comment>
<evidence type="ECO:0000256" key="6">
    <source>
        <dbReference type="ARBA" id="ARBA00022438"/>
    </source>
</evidence>
<dbReference type="Proteomes" id="UP000054742">
    <property type="component" value="Unassembled WGS sequence"/>
</dbReference>
<dbReference type="InterPro" id="IPR005944">
    <property type="entry name" value="Pro_iminopeptidase"/>
</dbReference>
<dbReference type="GO" id="GO:0005737">
    <property type="term" value="C:cytoplasm"/>
    <property type="evidence" value="ECO:0007669"/>
    <property type="project" value="UniProtKB-SubCell"/>
</dbReference>
<comment type="catalytic activity">
    <reaction evidence="1 11 13">
        <text>Release of N-terminal proline from a peptide.</text>
        <dbReference type="EC" id="3.4.11.5"/>
    </reaction>
</comment>
<keyword evidence="16" id="KW-1185">Reference proteome</keyword>
<evidence type="ECO:0000313" key="16">
    <source>
        <dbReference type="Proteomes" id="UP000054742"/>
    </source>
</evidence>
<dbReference type="EMBL" id="LNXV01000034">
    <property type="protein sequence ID" value="KTC77889.1"/>
    <property type="molecule type" value="Genomic_DNA"/>
</dbReference>
<dbReference type="EC" id="3.4.11.5" evidence="4 11"/>
<dbReference type="AlphaFoldDB" id="A0A0W0S3Y9"/>
<evidence type="ECO:0000256" key="10">
    <source>
        <dbReference type="ARBA" id="ARBA00029605"/>
    </source>
</evidence>
<dbReference type="STRING" id="29422.Lbru_2782"/>
<dbReference type="InterPro" id="IPR000073">
    <property type="entry name" value="AB_hydrolase_1"/>
</dbReference>
<feature type="active site" description="Proton donor" evidence="12">
    <location>
        <position position="296"/>
    </location>
</feature>
<name>A0A0W0S3Y9_9GAMM</name>
<dbReference type="PANTHER" id="PTHR43722">
    <property type="entry name" value="PROLINE IMINOPEPTIDASE"/>
    <property type="match status" value="1"/>
</dbReference>
<dbReference type="PIRSF" id="PIRSF006431">
    <property type="entry name" value="Pept_S33"/>
    <property type="match status" value="1"/>
</dbReference>
<dbReference type="InterPro" id="IPR029058">
    <property type="entry name" value="AB_hydrolase_fold"/>
</dbReference>
<evidence type="ECO:0000256" key="4">
    <source>
        <dbReference type="ARBA" id="ARBA00012568"/>
    </source>
</evidence>
<evidence type="ECO:0000256" key="1">
    <source>
        <dbReference type="ARBA" id="ARBA00001585"/>
    </source>
</evidence>
<dbReference type="RefSeq" id="WP_202967556.1">
    <property type="nucleotide sequence ID" value="NZ_CAAAHU010000011.1"/>
</dbReference>
<sequence>MFKTSYLVLFFALLILPFVWMTVSKSTTAVPLKRPFPSTKPFHEGYLRVSSLHELWYAEYGNPKGIPVIVLHGGPGAGCNDDDMKFFDPQFWHIILLDQRGARHSKPFGEMRENTTHNLISDLEALRKKLRIDKWLIFGGSWGSTLAIAYGEAHPEHVLGFILRGIFLARKSENWHLWYGMHNTFPDVWQDFNDFLPKEQQHDLIQSYYQLVMNPDPNIAMPAAKAFLRYDLTCSFLKISTAQLEKFLTNDSFTLGVSRTFIHYSVNHFFLRENQLLDNIKKINHLPLIIVHGRYDTITLAKSAYELHKLWPGSELIFVDAAGHSAQEPGIISQLTQATERMKKIISDYN</sequence>
<evidence type="ECO:0000256" key="9">
    <source>
        <dbReference type="ARBA" id="ARBA00022801"/>
    </source>
</evidence>
<comment type="caution">
    <text evidence="15">The sequence shown here is derived from an EMBL/GenBank/DDBJ whole genome shotgun (WGS) entry which is preliminary data.</text>
</comment>
<feature type="active site" description="Nucleophile" evidence="12">
    <location>
        <position position="141"/>
    </location>
</feature>
<evidence type="ECO:0000256" key="13">
    <source>
        <dbReference type="RuleBase" id="RU003421"/>
    </source>
</evidence>
<comment type="similarity">
    <text evidence="3 11 13">Belongs to the peptidase S33 family.</text>
</comment>
<evidence type="ECO:0000256" key="3">
    <source>
        <dbReference type="ARBA" id="ARBA00010088"/>
    </source>
</evidence>
<organism evidence="15 16">
    <name type="scientific">Legionella brunensis</name>
    <dbReference type="NCBI Taxonomy" id="29422"/>
    <lineage>
        <taxon>Bacteria</taxon>
        <taxon>Pseudomonadati</taxon>
        <taxon>Pseudomonadota</taxon>
        <taxon>Gammaproteobacteria</taxon>
        <taxon>Legionellales</taxon>
        <taxon>Legionellaceae</taxon>
        <taxon>Legionella</taxon>
    </lineage>
</organism>
<evidence type="ECO:0000256" key="5">
    <source>
        <dbReference type="ARBA" id="ARBA00021843"/>
    </source>
</evidence>
<dbReference type="GO" id="GO:0004177">
    <property type="term" value="F:aminopeptidase activity"/>
    <property type="evidence" value="ECO:0007669"/>
    <property type="project" value="UniProtKB-UniRule"/>
</dbReference>
<accession>A0A0W0S3Y9</accession>
<dbReference type="SUPFAM" id="SSF53474">
    <property type="entry name" value="alpha/beta-Hydrolases"/>
    <property type="match status" value="1"/>
</dbReference>
<dbReference type="GO" id="GO:0006508">
    <property type="term" value="P:proteolysis"/>
    <property type="evidence" value="ECO:0007669"/>
    <property type="project" value="UniProtKB-KW"/>
</dbReference>
<evidence type="ECO:0000256" key="11">
    <source>
        <dbReference type="PIRNR" id="PIRNR006431"/>
    </source>
</evidence>
<evidence type="ECO:0000256" key="7">
    <source>
        <dbReference type="ARBA" id="ARBA00022490"/>
    </source>
</evidence>
<evidence type="ECO:0000256" key="8">
    <source>
        <dbReference type="ARBA" id="ARBA00022670"/>
    </source>
</evidence>
<dbReference type="PATRIC" id="fig|29422.6.peg.2949"/>
<keyword evidence="9 11" id="KW-0378">Hydrolase</keyword>
<evidence type="ECO:0000256" key="12">
    <source>
        <dbReference type="PIRSR" id="PIRSR006431-1"/>
    </source>
</evidence>
<dbReference type="InterPro" id="IPR002410">
    <property type="entry name" value="Peptidase_S33"/>
</dbReference>
<evidence type="ECO:0000259" key="14">
    <source>
        <dbReference type="Pfam" id="PF00561"/>
    </source>
</evidence>
<keyword evidence="6 11" id="KW-0031">Aminopeptidase</keyword>
<evidence type="ECO:0000256" key="2">
    <source>
        <dbReference type="ARBA" id="ARBA00004496"/>
    </source>
</evidence>
<proteinExistence type="inferred from homology"/>
<feature type="domain" description="AB hydrolase-1" evidence="14">
    <location>
        <begin position="67"/>
        <end position="328"/>
    </location>
</feature>
<keyword evidence="8 11" id="KW-0645">Protease</keyword>
<gene>
    <name evidence="15" type="ORF">Lbru_2782</name>
</gene>
<dbReference type="Gene3D" id="3.40.50.1820">
    <property type="entry name" value="alpha/beta hydrolase"/>
    <property type="match status" value="1"/>
</dbReference>
<feature type="active site" description="Proton donor" evidence="12">
    <location>
        <position position="324"/>
    </location>
</feature>
<dbReference type="Pfam" id="PF00561">
    <property type="entry name" value="Abhydrolase_1"/>
    <property type="match status" value="1"/>
</dbReference>
<reference evidence="15 16" key="1">
    <citation type="submission" date="2015-11" db="EMBL/GenBank/DDBJ databases">
        <title>Genomic analysis of 38 Legionella species identifies large and diverse effector repertoires.</title>
        <authorList>
            <person name="Burstein D."/>
            <person name="Amaro F."/>
            <person name="Zusman T."/>
            <person name="Lifshitz Z."/>
            <person name="Cohen O."/>
            <person name="Gilbert J.A."/>
            <person name="Pupko T."/>
            <person name="Shuman H.A."/>
            <person name="Segal G."/>
        </authorList>
    </citation>
    <scope>NUCLEOTIDE SEQUENCE [LARGE SCALE GENOMIC DNA]</scope>
    <source>
        <strain evidence="15 16">ATCC 43878</strain>
    </source>
</reference>
<dbReference type="PANTHER" id="PTHR43722:SF1">
    <property type="entry name" value="PROLINE IMINOPEPTIDASE"/>
    <property type="match status" value="1"/>
</dbReference>
<dbReference type="PRINTS" id="PR00793">
    <property type="entry name" value="PROAMNOPTASE"/>
</dbReference>
<protein>
    <recommendedName>
        <fullName evidence="5 11">Proline iminopeptidase</fullName>
        <shortName evidence="11">PIP</shortName>
        <ecNumber evidence="4 11">3.4.11.5</ecNumber>
    </recommendedName>
    <alternativeName>
        <fullName evidence="10 11">Prolyl aminopeptidase</fullName>
    </alternativeName>
</protein>
<dbReference type="NCBIfam" id="TIGR01249">
    <property type="entry name" value="pro_imino_pep_1"/>
    <property type="match status" value="1"/>
</dbReference>